<dbReference type="Proteomes" id="UP000018208">
    <property type="component" value="Unassembled WGS sequence"/>
</dbReference>
<name>A0A9P8LV79_9EUKA</name>
<protein>
    <submittedName>
        <fullName evidence="2">Transmembrane domain-containing protein</fullName>
    </submittedName>
</protein>
<feature type="transmembrane region" description="Helical" evidence="1">
    <location>
        <begin position="102"/>
        <end position="122"/>
    </location>
</feature>
<proteinExistence type="predicted"/>
<accession>A0A9P8LV79</accession>
<feature type="transmembrane region" description="Helical" evidence="1">
    <location>
        <begin position="67"/>
        <end position="96"/>
    </location>
</feature>
<feature type="transmembrane region" description="Helical" evidence="1">
    <location>
        <begin position="134"/>
        <end position="156"/>
    </location>
</feature>
<dbReference type="KEGG" id="ssao:94296499"/>
<feature type="transmembrane region" description="Helical" evidence="1">
    <location>
        <begin position="176"/>
        <end position="203"/>
    </location>
</feature>
<reference evidence="2 3" key="1">
    <citation type="journal article" date="2014" name="PLoS Genet.">
        <title>The Genome of Spironucleus salmonicida Highlights a Fish Pathogen Adapted to Fluctuating Environments.</title>
        <authorList>
            <person name="Xu F."/>
            <person name="Jerlstrom-Hultqvist J."/>
            <person name="Einarsson E."/>
            <person name="Astvaldsson A."/>
            <person name="Svard S.G."/>
            <person name="Andersson J.O."/>
        </authorList>
    </citation>
    <scope>NUCLEOTIDE SEQUENCE [LARGE SCALE GENOMIC DNA]</scope>
    <source>
        <strain evidence="2 3">ATCC 50377</strain>
    </source>
</reference>
<organism evidence="2 3">
    <name type="scientific">Spironucleus salmonicida</name>
    <dbReference type="NCBI Taxonomy" id="348837"/>
    <lineage>
        <taxon>Eukaryota</taxon>
        <taxon>Metamonada</taxon>
        <taxon>Diplomonadida</taxon>
        <taxon>Hexamitidae</taxon>
        <taxon>Hexamitinae</taxon>
        <taxon>Spironucleus</taxon>
    </lineage>
</organism>
<comment type="caution">
    <text evidence="2">The sequence shown here is derived from an EMBL/GenBank/DDBJ whole genome shotgun (WGS) entry which is preliminary data.</text>
</comment>
<keyword evidence="1" id="KW-1133">Transmembrane helix</keyword>
<dbReference type="GeneID" id="94296499"/>
<feature type="transmembrane region" description="Helical" evidence="1">
    <location>
        <begin position="16"/>
        <end position="36"/>
    </location>
</feature>
<gene>
    <name evidence="2" type="ORF">SS50377_22476</name>
</gene>
<dbReference type="AlphaFoldDB" id="A0A9P8LV79"/>
<keyword evidence="1 2" id="KW-0812">Transmembrane</keyword>
<dbReference type="EMBL" id="AUWU02000003">
    <property type="protein sequence ID" value="KAH0574861.1"/>
    <property type="molecule type" value="Genomic_DNA"/>
</dbReference>
<evidence type="ECO:0000256" key="1">
    <source>
        <dbReference type="SAM" id="Phobius"/>
    </source>
</evidence>
<dbReference type="RefSeq" id="XP_067765634.1">
    <property type="nucleotide sequence ID" value="XM_067906366.1"/>
</dbReference>
<sequence>MNQLNDHLLFKSLREFIIYPVFAIIQIFSIFIYFLMRKYRVPEYRQLSLTQHFTLQKRQLKTSTLEFGFIIIITYIKTLVLQSQILIFSTFGTFFILRKSSIVMMLFLACNIFCQFSLLSFFSKFYINIQDKKYIFSILASIFHFFIEIIFQVLYGFGMIQISAQYPDTNSIQYKFFIGCSFLCFIVSVILPIIILIFCLGFFKGLNNQDNLDQLNREYYFFYLTKLAIADPPHIIPENTELMQLNLHGDEPEQQNQ</sequence>
<keyword evidence="1" id="KW-0472">Membrane</keyword>
<evidence type="ECO:0000313" key="2">
    <source>
        <dbReference type="EMBL" id="KAH0574861.1"/>
    </source>
</evidence>
<keyword evidence="3" id="KW-1185">Reference proteome</keyword>
<evidence type="ECO:0000313" key="3">
    <source>
        <dbReference type="Proteomes" id="UP000018208"/>
    </source>
</evidence>